<dbReference type="RefSeq" id="WP_046789333.1">
    <property type="nucleotide sequence ID" value="NZ_CP011366.1"/>
</dbReference>
<evidence type="ECO:0000256" key="1">
    <source>
        <dbReference type="SAM" id="Phobius"/>
    </source>
</evidence>
<reference evidence="4" key="2">
    <citation type="submission" date="2015-04" db="EMBL/GenBank/DDBJ databases">
        <title>Complete genome sequence of Salinicoccus halodurans strain H3B36, isolated from the Qaidam basin of China.</title>
        <authorList>
            <person name="Ma Y."/>
            <person name="Jiang K."/>
            <person name="Xue Y."/>
        </authorList>
    </citation>
    <scope>NUCLEOTIDE SEQUENCE [LARGE SCALE GENOMIC DNA]</scope>
    <source>
        <strain evidence="4">H3B36</strain>
    </source>
</reference>
<reference evidence="3 5" key="3">
    <citation type="submission" date="2016-10" db="EMBL/GenBank/DDBJ databases">
        <authorList>
            <person name="Varghese N."/>
            <person name="Submissions S."/>
        </authorList>
    </citation>
    <scope>NUCLEOTIDE SEQUENCE [LARGE SCALE GENOMIC DNA]</scope>
    <source>
        <strain evidence="3 5">CGMCC 1.6501</strain>
    </source>
</reference>
<dbReference type="Proteomes" id="UP000034029">
    <property type="component" value="Chromosome"/>
</dbReference>
<gene>
    <name evidence="2" type="ORF">AAT16_02255</name>
    <name evidence="3" type="ORF">SAMN05216235_2074</name>
</gene>
<dbReference type="KEGG" id="shv:AAT16_02255"/>
<evidence type="ECO:0000313" key="4">
    <source>
        <dbReference type="Proteomes" id="UP000034029"/>
    </source>
</evidence>
<proteinExistence type="predicted"/>
<evidence type="ECO:0000313" key="3">
    <source>
        <dbReference type="EMBL" id="SFK84945.1"/>
    </source>
</evidence>
<protein>
    <submittedName>
        <fullName evidence="3">Uncharacterized protein</fullName>
    </submittedName>
</protein>
<evidence type="ECO:0000313" key="5">
    <source>
        <dbReference type="Proteomes" id="UP000183090"/>
    </source>
</evidence>
<keyword evidence="4" id="KW-1185">Reference proteome</keyword>
<organism evidence="3 5">
    <name type="scientific">Salinicoccus halodurans</name>
    <dbReference type="NCBI Taxonomy" id="407035"/>
    <lineage>
        <taxon>Bacteria</taxon>
        <taxon>Bacillati</taxon>
        <taxon>Bacillota</taxon>
        <taxon>Bacilli</taxon>
        <taxon>Bacillales</taxon>
        <taxon>Staphylococcaceae</taxon>
        <taxon>Salinicoccus</taxon>
    </lineage>
</organism>
<dbReference type="EMBL" id="CP011366">
    <property type="protein sequence ID" value="AKG73141.1"/>
    <property type="molecule type" value="Genomic_DNA"/>
</dbReference>
<dbReference type="OrthoDB" id="2389896at2"/>
<accession>A0A0F7HIP3</accession>
<name>A0A0F7HIP3_9STAP</name>
<dbReference type="EMBL" id="FOTB01000004">
    <property type="protein sequence ID" value="SFK84945.1"/>
    <property type="molecule type" value="Genomic_DNA"/>
</dbReference>
<feature type="transmembrane region" description="Helical" evidence="1">
    <location>
        <begin position="55"/>
        <end position="80"/>
    </location>
</feature>
<dbReference type="Proteomes" id="UP000183090">
    <property type="component" value="Unassembled WGS sequence"/>
</dbReference>
<keyword evidence="1" id="KW-0812">Transmembrane</keyword>
<evidence type="ECO:0000313" key="2">
    <source>
        <dbReference type="EMBL" id="AKG73141.1"/>
    </source>
</evidence>
<sequence length="94" mass="10712">MFKFDKYTRAYHISNMIFYLFTLVVIGLIYVYGFYPPIAEVTSGDFFASVGLRKLGGMLFFLVLIIVPLMVVYGAVYHLYKAITFGRGTETAEN</sequence>
<keyword evidence="1" id="KW-1133">Transmembrane helix</keyword>
<feature type="transmembrane region" description="Helical" evidence="1">
    <location>
        <begin position="16"/>
        <end position="35"/>
    </location>
</feature>
<keyword evidence="1" id="KW-0472">Membrane</keyword>
<reference evidence="2 4" key="1">
    <citation type="journal article" date="2015" name="Int. J. Syst. Evol. Microbiol.">
        <title>Complete genome sequence of Salinicoccus halodurans H3B36, isolated from the Qaidam Basin in China.</title>
        <authorList>
            <person name="Jiang K."/>
            <person name="Xue Y."/>
            <person name="Ma Y."/>
        </authorList>
    </citation>
    <scope>NUCLEOTIDE SEQUENCE [LARGE SCALE GENOMIC DNA]</scope>
    <source>
        <strain evidence="2 4">H3B36</strain>
    </source>
</reference>
<dbReference type="AlphaFoldDB" id="A0A0F7HIP3"/>